<dbReference type="SMART" id="SM00388">
    <property type="entry name" value="HisKA"/>
    <property type="match status" value="1"/>
</dbReference>
<dbReference type="PANTHER" id="PTHR43047:SF72">
    <property type="entry name" value="OSMOSENSING HISTIDINE PROTEIN KINASE SLN1"/>
    <property type="match status" value="1"/>
</dbReference>
<comment type="caution">
    <text evidence="5">Lacks conserved residue(s) required for the propagation of feature annotation.</text>
</comment>
<evidence type="ECO:0000313" key="9">
    <source>
        <dbReference type="Proteomes" id="UP000306631"/>
    </source>
</evidence>
<evidence type="ECO:0000256" key="5">
    <source>
        <dbReference type="PROSITE-ProRule" id="PRU00169"/>
    </source>
</evidence>
<dbReference type="PROSITE" id="PS50110">
    <property type="entry name" value="RESPONSE_REGULATORY"/>
    <property type="match status" value="1"/>
</dbReference>
<dbReference type="GO" id="GO:0000155">
    <property type="term" value="F:phosphorelay sensor kinase activity"/>
    <property type="evidence" value="ECO:0007669"/>
    <property type="project" value="InterPro"/>
</dbReference>
<dbReference type="SUPFAM" id="SSF47384">
    <property type="entry name" value="Homodimeric domain of signal transducing histidine kinase"/>
    <property type="match status" value="1"/>
</dbReference>
<dbReference type="Pfam" id="PF00512">
    <property type="entry name" value="HisKA"/>
    <property type="match status" value="1"/>
</dbReference>
<evidence type="ECO:0000256" key="6">
    <source>
        <dbReference type="SAM" id="MobiDB-lite"/>
    </source>
</evidence>
<dbReference type="OrthoDB" id="799853at2"/>
<dbReference type="InterPro" id="IPR011006">
    <property type="entry name" value="CheY-like_superfamily"/>
</dbReference>
<gene>
    <name evidence="8" type="ORF">E5352_01470</name>
</gene>
<protein>
    <recommendedName>
        <fullName evidence="2">histidine kinase</fullName>
        <ecNumber evidence="2">2.7.13.3</ecNumber>
    </recommendedName>
</protein>
<dbReference type="Pfam" id="PF07494">
    <property type="entry name" value="Reg_prop"/>
    <property type="match status" value="2"/>
</dbReference>
<evidence type="ECO:0000313" key="8">
    <source>
        <dbReference type="EMBL" id="TGY37257.1"/>
    </source>
</evidence>
<dbReference type="SUPFAM" id="SSF52172">
    <property type="entry name" value="CheY-like"/>
    <property type="match status" value="1"/>
</dbReference>
<dbReference type="EMBL" id="SRYW01000001">
    <property type="protein sequence ID" value="TGY37257.1"/>
    <property type="molecule type" value="Genomic_DNA"/>
</dbReference>
<evidence type="ECO:0000256" key="2">
    <source>
        <dbReference type="ARBA" id="ARBA00012438"/>
    </source>
</evidence>
<evidence type="ECO:0000256" key="1">
    <source>
        <dbReference type="ARBA" id="ARBA00000085"/>
    </source>
</evidence>
<dbReference type="InterPro" id="IPR011110">
    <property type="entry name" value="Reg_prop"/>
</dbReference>
<keyword evidence="4" id="KW-0418">Kinase</keyword>
<dbReference type="Gene3D" id="3.40.50.2300">
    <property type="match status" value="1"/>
</dbReference>
<comment type="caution">
    <text evidence="8">The sequence shown here is derived from an EMBL/GenBank/DDBJ whole genome shotgun (WGS) entry which is preliminary data.</text>
</comment>
<dbReference type="PANTHER" id="PTHR43047">
    <property type="entry name" value="TWO-COMPONENT HISTIDINE PROTEIN KINASE"/>
    <property type="match status" value="1"/>
</dbReference>
<feature type="region of interest" description="Disordered" evidence="6">
    <location>
        <begin position="1"/>
        <end position="48"/>
    </location>
</feature>
<dbReference type="Proteomes" id="UP000306631">
    <property type="component" value="Unassembled WGS sequence"/>
</dbReference>
<dbReference type="CDD" id="cd00082">
    <property type="entry name" value="HisKA"/>
    <property type="match status" value="1"/>
</dbReference>
<name>A0A4S2D6H4_STEMA</name>
<feature type="domain" description="Response regulatory" evidence="7">
    <location>
        <begin position="1096"/>
        <end position="1210"/>
    </location>
</feature>
<dbReference type="Gene3D" id="1.10.287.130">
    <property type="match status" value="1"/>
</dbReference>
<dbReference type="InterPro" id="IPR003661">
    <property type="entry name" value="HisK_dim/P_dom"/>
</dbReference>
<dbReference type="InterPro" id="IPR036097">
    <property type="entry name" value="HisK_dim/P_sf"/>
</dbReference>
<dbReference type="InterPro" id="IPR015943">
    <property type="entry name" value="WD40/YVTN_repeat-like_dom_sf"/>
</dbReference>
<organism evidence="8 9">
    <name type="scientific">Stenotrophomonas maltophilia</name>
    <name type="common">Pseudomonas maltophilia</name>
    <name type="synonym">Xanthomonas maltophilia</name>
    <dbReference type="NCBI Taxonomy" id="40324"/>
    <lineage>
        <taxon>Bacteria</taxon>
        <taxon>Pseudomonadati</taxon>
        <taxon>Pseudomonadota</taxon>
        <taxon>Gammaproteobacteria</taxon>
        <taxon>Lysobacterales</taxon>
        <taxon>Lysobacteraceae</taxon>
        <taxon>Stenotrophomonas</taxon>
        <taxon>Stenotrophomonas maltophilia group</taxon>
    </lineage>
</organism>
<dbReference type="EC" id="2.7.13.3" evidence="2"/>
<evidence type="ECO:0000259" key="7">
    <source>
        <dbReference type="PROSITE" id="PS50110"/>
    </source>
</evidence>
<evidence type="ECO:0000256" key="4">
    <source>
        <dbReference type="ARBA" id="ARBA00022777"/>
    </source>
</evidence>
<dbReference type="SUPFAM" id="SSF63829">
    <property type="entry name" value="Calcium-dependent phosphotriesterase"/>
    <property type="match status" value="3"/>
</dbReference>
<dbReference type="InterPro" id="IPR001789">
    <property type="entry name" value="Sig_transdc_resp-reg_receiver"/>
</dbReference>
<dbReference type="AlphaFoldDB" id="A0A4S2D6H4"/>
<comment type="catalytic activity">
    <reaction evidence="1">
        <text>ATP + protein L-histidine = ADP + protein N-phospho-L-histidine.</text>
        <dbReference type="EC" id="2.7.13.3"/>
    </reaction>
</comment>
<reference evidence="8 9" key="1">
    <citation type="submission" date="2019-04" db="EMBL/GenBank/DDBJ databases">
        <title>Microbes associate with the intestines of laboratory mice.</title>
        <authorList>
            <person name="Navarre W."/>
            <person name="Wong E."/>
            <person name="Huang K."/>
            <person name="Tropini C."/>
            <person name="Ng K."/>
            <person name="Yu B."/>
        </authorList>
    </citation>
    <scope>NUCLEOTIDE SEQUENCE [LARGE SCALE GENOMIC DNA]</scope>
    <source>
        <strain evidence="8 9">NM62_B4-13</strain>
    </source>
</reference>
<evidence type="ECO:0000256" key="3">
    <source>
        <dbReference type="ARBA" id="ARBA00022679"/>
    </source>
</evidence>
<feature type="compositionally biased region" description="Basic residues" evidence="6">
    <location>
        <begin position="1"/>
        <end position="20"/>
    </location>
</feature>
<sequence>MGRHRGRPGARRRRRQRRPAAGHAMARRPPPGIERLQRPAGGAPGGGGWLRRLPAAACDRKASGHGVAAVRGPVMKGLVRLCLVLLWGHLVVPGAWAHTPDAVQVSMRQGLPSDRVYQIVEDRQGYRWFATSDGLARHDGRRFRLWRIEQGLPDNDITSVALDAQDQLWAGTASGHLLHLSADGRHLRRVEGARALAASAITTLLPLPDGSLWFGTRDAGLYRRTADGRLQRFLPGPAGAGLPSPRVRALARGADGTVWIGTAGGLARWRGEAFLPTRAADRAVHALAPAGAHMWVGDAGGVQRRTATEAVAASASVPGLRLLGVTRDGARWLAQGPHVWREDPQTGVRREVVLTASDGRTRPRIVGMHEDRDGGVWLLAAQLGVWRLRPNWRAFRTIAGAPGQDAALPAAWTSGWDGGAWWAGTDGGLHWIDATAAPRSRRVVRDATPRGAGRRAVVEDSQGQVWMAGPGRLTRWDPRSRAVRRWTVPVQPQGAERVLRSCGAGELWHLDGDWLQQRDRRGRLRGRWSRSAAGLPAAVDAAAMQCGADGALWVASATRVYRWAAERQRLEPVPGVGGEAVTALHVDAQGRVWVAGRSAVTGYRWQGGRLIAETRRPLDPDAGPVRGLARDAGGGLWATTARGLLRLGHDGAAPRVLTPADGLPAAAMRSGRILRAGHHLLLPLDTAGGAVLVEVAALQAPRADPIPVLDRVQVRRHGVLAELPAVSPVRLQPGDRDLRVQVRVLASDGRRREYRIRMAGQRAGWISVGRPGIREFPTLASGRHRVFYQARSDSGPWSAVQVLEVDMAPSTLERTDVRAGLAAGGTVLVVALAGGGVRRCRQRRREAAATRRQAADERAGRAKADYLATLGHELRTPLTGVLGMSELLLDGRLGPAEQDRVRRIHRAGRQLLEIVNRTLDTARLEAGRPNLHPRVFAPLAVLQRVVTTQVLPLCQRGQALAACLRVGPTQVGCGDPERMAEAVVLALQALSSGTDARQLLLHADPLPGHAGVRVELAAHLRGGRRTTTATLPLPSPTCEALQTALSPARLRVEAMGGHITVAPAVDGWRVLVHLPMAGGLRHRNLDIADDGGGRSPVLLVMQDTAAARRLMAGLRAHGRHVLHAAHALAALPVLSRGPVEALLVERTLPGVDGLALLGLVRDRPGDGPAWLLDPAPTAALSWQARQAGAAGVVPLPLGAAAIETVLQAGPEATP</sequence>
<proteinExistence type="predicted"/>
<dbReference type="GO" id="GO:0005886">
    <property type="term" value="C:plasma membrane"/>
    <property type="evidence" value="ECO:0007669"/>
    <property type="project" value="TreeGrafter"/>
</dbReference>
<keyword evidence="3" id="KW-0808">Transferase</keyword>
<accession>A0A4S2D6H4</accession>
<dbReference type="Gene3D" id="2.130.10.10">
    <property type="entry name" value="YVTN repeat-like/Quinoprotein amine dehydrogenase"/>
    <property type="match status" value="3"/>
</dbReference>
<dbReference type="GO" id="GO:0009927">
    <property type="term" value="F:histidine phosphotransfer kinase activity"/>
    <property type="evidence" value="ECO:0007669"/>
    <property type="project" value="TreeGrafter"/>
</dbReference>